<dbReference type="InterPro" id="IPR025829">
    <property type="entry name" value="Zn_knuckle_CX2CX3GHX4C"/>
</dbReference>
<name>A0A9W8DXT1_9FUNG</name>
<dbReference type="PANTHER" id="PTHR12072:SF4">
    <property type="entry name" value="CWF19-LIKE PROTEIN 1"/>
    <property type="match status" value="1"/>
</dbReference>
<dbReference type="InterPro" id="IPR001878">
    <property type="entry name" value="Znf_CCHC"/>
</dbReference>
<dbReference type="InterPro" id="IPR036875">
    <property type="entry name" value="Znf_CCHC_sf"/>
</dbReference>
<comment type="caution">
    <text evidence="7">The sequence shown here is derived from an EMBL/GenBank/DDBJ whole genome shotgun (WGS) entry which is preliminary data.</text>
</comment>
<dbReference type="SMART" id="SM00343">
    <property type="entry name" value="ZnF_C2HC"/>
    <property type="match status" value="3"/>
</dbReference>
<accession>A0A9W8DXT1</accession>
<dbReference type="SUPFAM" id="SSF57756">
    <property type="entry name" value="Retrovirus zinc finger-like domains"/>
    <property type="match status" value="2"/>
</dbReference>
<evidence type="ECO:0000313" key="8">
    <source>
        <dbReference type="Proteomes" id="UP001150538"/>
    </source>
</evidence>
<feature type="compositionally biased region" description="Acidic residues" evidence="5">
    <location>
        <begin position="134"/>
        <end position="146"/>
    </location>
</feature>
<dbReference type="AlphaFoldDB" id="A0A9W8DXT1"/>
<evidence type="ECO:0000256" key="3">
    <source>
        <dbReference type="ARBA" id="ARBA00022833"/>
    </source>
</evidence>
<reference evidence="7" key="1">
    <citation type="submission" date="2022-07" db="EMBL/GenBank/DDBJ databases">
        <title>Phylogenomic reconstructions and comparative analyses of Kickxellomycotina fungi.</title>
        <authorList>
            <person name="Reynolds N.K."/>
            <person name="Stajich J.E."/>
            <person name="Barry K."/>
            <person name="Grigoriev I.V."/>
            <person name="Crous P."/>
            <person name="Smith M.E."/>
        </authorList>
    </citation>
    <scope>NUCLEOTIDE SEQUENCE</scope>
    <source>
        <strain evidence="7">NBRC 100468</strain>
    </source>
</reference>
<dbReference type="PANTHER" id="PTHR12072">
    <property type="entry name" value="CWF19, CELL CYCLE CONTROL PROTEIN"/>
    <property type="match status" value="1"/>
</dbReference>
<evidence type="ECO:0000256" key="5">
    <source>
        <dbReference type="SAM" id="MobiDB-lite"/>
    </source>
</evidence>
<dbReference type="GO" id="GO:0000398">
    <property type="term" value="P:mRNA splicing, via spliceosome"/>
    <property type="evidence" value="ECO:0007669"/>
    <property type="project" value="TreeGrafter"/>
</dbReference>
<dbReference type="Proteomes" id="UP001150538">
    <property type="component" value="Unassembled WGS sequence"/>
</dbReference>
<dbReference type="Gene3D" id="4.10.60.10">
    <property type="entry name" value="Zinc finger, CCHC-type"/>
    <property type="match status" value="2"/>
</dbReference>
<evidence type="ECO:0000256" key="1">
    <source>
        <dbReference type="ARBA" id="ARBA00022723"/>
    </source>
</evidence>
<dbReference type="Pfam" id="PF04676">
    <property type="entry name" value="CwfJ_C_2"/>
    <property type="match status" value="1"/>
</dbReference>
<proteinExistence type="predicted"/>
<evidence type="ECO:0000256" key="4">
    <source>
        <dbReference type="PROSITE-ProRule" id="PRU00047"/>
    </source>
</evidence>
<dbReference type="GO" id="GO:0061632">
    <property type="term" value="F:RNA lariat debranching enzyme activator activity"/>
    <property type="evidence" value="ECO:0007669"/>
    <property type="project" value="TreeGrafter"/>
</dbReference>
<dbReference type="InterPro" id="IPR006768">
    <property type="entry name" value="Cwf19-like_C_dom-1"/>
</dbReference>
<dbReference type="PROSITE" id="PS50158">
    <property type="entry name" value="ZF_CCHC"/>
    <property type="match status" value="2"/>
</dbReference>
<dbReference type="CDD" id="cd07380">
    <property type="entry name" value="MPP_CWF19_N"/>
    <property type="match status" value="1"/>
</dbReference>
<dbReference type="GO" id="GO:0008270">
    <property type="term" value="F:zinc ion binding"/>
    <property type="evidence" value="ECO:0007669"/>
    <property type="project" value="UniProtKB-KW"/>
</dbReference>
<dbReference type="Pfam" id="PF04677">
    <property type="entry name" value="CwfJ_C_1"/>
    <property type="match status" value="1"/>
</dbReference>
<evidence type="ECO:0000313" key="7">
    <source>
        <dbReference type="EMBL" id="KAJ1922316.1"/>
    </source>
</evidence>
<keyword evidence="3" id="KW-0862">Zinc</keyword>
<evidence type="ECO:0000259" key="6">
    <source>
        <dbReference type="PROSITE" id="PS50158"/>
    </source>
</evidence>
<dbReference type="EMBL" id="JANBPU010000001">
    <property type="protein sequence ID" value="KAJ1922316.1"/>
    <property type="molecule type" value="Genomic_DNA"/>
</dbReference>
<keyword evidence="8" id="KW-1185">Reference proteome</keyword>
<dbReference type="Pfam" id="PF13696">
    <property type="entry name" value="zf-CCHC_2"/>
    <property type="match status" value="2"/>
</dbReference>
<feature type="domain" description="CCHC-type" evidence="6">
    <location>
        <begin position="426"/>
        <end position="441"/>
    </location>
</feature>
<dbReference type="GO" id="GO:0071014">
    <property type="term" value="C:post-mRNA release spliceosomal complex"/>
    <property type="evidence" value="ECO:0007669"/>
    <property type="project" value="TreeGrafter"/>
</dbReference>
<feature type="domain" description="CCHC-type" evidence="6">
    <location>
        <begin position="348"/>
        <end position="363"/>
    </location>
</feature>
<protein>
    <recommendedName>
        <fullName evidence="6">CCHC-type domain-containing protein</fullName>
    </recommendedName>
</protein>
<keyword evidence="2 4" id="KW-0863">Zinc-finger</keyword>
<dbReference type="Pfam" id="PF00098">
    <property type="entry name" value="zf-CCHC"/>
    <property type="match status" value="1"/>
</dbReference>
<keyword evidence="1" id="KW-0479">Metal-binding</keyword>
<feature type="region of interest" description="Disordered" evidence="5">
    <location>
        <begin position="284"/>
        <end position="339"/>
    </location>
</feature>
<sequence length="698" mass="77471">MSTPAPSKVLVTGSVNGAIGEFFRKIDKLNGKNGPFDLLLIAGDLFDESGDDTEEVKELLGGSIKVPINTYFIAGVNPLPSSVLEKVNGNNPSGEIAENLTSTCGVMKTSQGLKIAYMGGVPEGFVPSVPNPTDEAEEKNENEDNSDVNRKRVHYTKDDVKSLIKTANSESGDGIAMVDALVTYNWPLGVTRLSNQPFNSSKSVSEPVSRVCHELKPRYHFSSGESLYYEREAWYYSDDVKIGKSPNQHKHYTRFIGLGGLKTPTKTKWLYALNLTPLSSIIQNGGANDPQPPKNATGCPLRIFDSSEDANGNTNGNKRKAEDLDGGDGATNPQNKMAKRTPPDGYICRKCKKPGHFLRDCTDAEKEPSTPPEGYMCKICKNPGHWIQRCPERVSITYIEGEGPGEGENEGPTSLAHKPPPESYICHACNQPGHWIQNCPERISRSKDKKKHQEISNCWFCLANPDVNKQLIVAIGDEAYLAMAKGGLVADNNNSSDESTYTSPIPGGGHMLIIPISHITNLRDPSTMKFLTDKPRHFANISTEAWSDCNNDISRFKKALTECFAKFDCAPVFFDICRNANHQHSHIQVVPIPISKKQEIRQFFQKIAKDESVILKQDFHENPYFGFFRVDLPDGDAPLICQIPPRAYFNLQFGRHVLAKFLGMPKREDWKACVLEESDEIKATQNFTEAFKPYNFTL</sequence>
<dbReference type="OrthoDB" id="444325at2759"/>
<feature type="region of interest" description="Disordered" evidence="5">
    <location>
        <begin position="127"/>
        <end position="152"/>
    </location>
</feature>
<evidence type="ECO:0000256" key="2">
    <source>
        <dbReference type="ARBA" id="ARBA00022771"/>
    </source>
</evidence>
<dbReference type="InterPro" id="IPR040194">
    <property type="entry name" value="Cwf19-like"/>
</dbReference>
<dbReference type="GO" id="GO:0003676">
    <property type="term" value="F:nucleic acid binding"/>
    <property type="evidence" value="ECO:0007669"/>
    <property type="project" value="InterPro"/>
</dbReference>
<organism evidence="7 8">
    <name type="scientific">Mycoemilia scoparia</name>
    <dbReference type="NCBI Taxonomy" id="417184"/>
    <lineage>
        <taxon>Eukaryota</taxon>
        <taxon>Fungi</taxon>
        <taxon>Fungi incertae sedis</taxon>
        <taxon>Zoopagomycota</taxon>
        <taxon>Kickxellomycotina</taxon>
        <taxon>Kickxellomycetes</taxon>
        <taxon>Kickxellales</taxon>
        <taxon>Kickxellaceae</taxon>
        <taxon>Mycoemilia</taxon>
    </lineage>
</organism>
<dbReference type="InterPro" id="IPR006767">
    <property type="entry name" value="Cwf19-like_C_dom-2"/>
</dbReference>
<gene>
    <name evidence="7" type="ORF">H4219_000178</name>
</gene>